<reference evidence="1" key="2">
    <citation type="journal article" date="2015" name="Fish Shellfish Immunol.">
        <title>Early steps in the European eel (Anguilla anguilla)-Vibrio vulnificus interaction in the gills: Role of the RtxA13 toxin.</title>
        <authorList>
            <person name="Callol A."/>
            <person name="Pajuelo D."/>
            <person name="Ebbesson L."/>
            <person name="Teles M."/>
            <person name="MacKenzie S."/>
            <person name="Amaro C."/>
        </authorList>
    </citation>
    <scope>NUCLEOTIDE SEQUENCE</scope>
</reference>
<accession>A0A0E9VDY5</accession>
<organism evidence="1">
    <name type="scientific">Anguilla anguilla</name>
    <name type="common">European freshwater eel</name>
    <name type="synonym">Muraena anguilla</name>
    <dbReference type="NCBI Taxonomy" id="7936"/>
    <lineage>
        <taxon>Eukaryota</taxon>
        <taxon>Metazoa</taxon>
        <taxon>Chordata</taxon>
        <taxon>Craniata</taxon>
        <taxon>Vertebrata</taxon>
        <taxon>Euteleostomi</taxon>
        <taxon>Actinopterygii</taxon>
        <taxon>Neopterygii</taxon>
        <taxon>Teleostei</taxon>
        <taxon>Anguilliformes</taxon>
        <taxon>Anguillidae</taxon>
        <taxon>Anguilla</taxon>
    </lineage>
</organism>
<dbReference type="EMBL" id="GBXM01033164">
    <property type="protein sequence ID" value="JAH75413.1"/>
    <property type="molecule type" value="Transcribed_RNA"/>
</dbReference>
<sequence length="29" mass="3387">MNFLLVESVTGFHLMLDCFCFTDAEFDKL</sequence>
<evidence type="ECO:0000313" key="1">
    <source>
        <dbReference type="EMBL" id="JAH75413.1"/>
    </source>
</evidence>
<proteinExistence type="predicted"/>
<name>A0A0E9VDY5_ANGAN</name>
<dbReference type="AlphaFoldDB" id="A0A0E9VDY5"/>
<reference evidence="1" key="1">
    <citation type="submission" date="2014-11" db="EMBL/GenBank/DDBJ databases">
        <authorList>
            <person name="Amaro Gonzalez C."/>
        </authorList>
    </citation>
    <scope>NUCLEOTIDE SEQUENCE</scope>
</reference>
<protein>
    <submittedName>
        <fullName evidence="1">Uncharacterized protein</fullName>
    </submittedName>
</protein>